<dbReference type="Pfam" id="PF03929">
    <property type="entry name" value="PepSY_TM"/>
    <property type="match status" value="1"/>
</dbReference>
<dbReference type="PANTHER" id="PTHR34219:SF3">
    <property type="entry name" value="BLL7967 PROTEIN"/>
    <property type="match status" value="1"/>
</dbReference>
<keyword evidence="1" id="KW-0812">Transmembrane</keyword>
<dbReference type="AlphaFoldDB" id="A0A4Q1S8Y0"/>
<gene>
    <name evidence="2" type="ORF">ESZ00_18540</name>
</gene>
<proteinExistence type="predicted"/>
<sequence>MLTTMEERTSQPAHHAHTGWLYAPQRTWLRRALFQIHLWVGIVLTLYAIAIGLSGSAIVFQDEINRSLHPQISHIAPAPQRMPLAAIIRQVETTHPGWTASSLLDIGKSTQATSILLHPIAQASNGDYRLVSVNPYTGAVLGDAMRYSGVLGWLSNLHYTLLAGPVGLKINGWMAIGLFLLCLTGLVLWWPGVRRWTAALVLRRRKSWRRVNWDLHTVIGFWACAALLLVTFTGIYFVFPEPVSTLVIRATGGSPAETKESLPASRAAVPANTPVMDIDAAIRYVDTLLPKNAPLGYMTIPTGKNPVYNATGYYTGAAPYSKMVSISFDGRTGAILEKSDTHDQVLGRRIIQYFFTLHFGSFGGDGALGIAVKILWVLLGLVPALLAVTGVLMYWNRKLRPRLRRS</sequence>
<evidence type="ECO:0000313" key="3">
    <source>
        <dbReference type="Proteomes" id="UP000290253"/>
    </source>
</evidence>
<evidence type="ECO:0000256" key="1">
    <source>
        <dbReference type="SAM" id="Phobius"/>
    </source>
</evidence>
<name>A0A4Q1S8Y0_9BACT</name>
<protein>
    <submittedName>
        <fullName evidence="2">PepSY domain-containing protein</fullName>
    </submittedName>
</protein>
<keyword evidence="1" id="KW-0472">Membrane</keyword>
<dbReference type="InterPro" id="IPR005625">
    <property type="entry name" value="PepSY-ass_TM"/>
</dbReference>
<feature type="transmembrane region" description="Helical" evidence="1">
    <location>
        <begin position="36"/>
        <end position="60"/>
    </location>
</feature>
<keyword evidence="1" id="KW-1133">Transmembrane helix</keyword>
<evidence type="ECO:0000313" key="2">
    <source>
        <dbReference type="EMBL" id="RXS93349.1"/>
    </source>
</evidence>
<dbReference type="EMBL" id="SDMK01000005">
    <property type="protein sequence ID" value="RXS93349.1"/>
    <property type="molecule type" value="Genomic_DNA"/>
</dbReference>
<accession>A0A4Q1S8Y0</accession>
<dbReference type="Proteomes" id="UP000290253">
    <property type="component" value="Unassembled WGS sequence"/>
</dbReference>
<feature type="transmembrane region" description="Helical" evidence="1">
    <location>
        <begin position="374"/>
        <end position="395"/>
    </location>
</feature>
<organism evidence="2 3">
    <name type="scientific">Silvibacterium dinghuense</name>
    <dbReference type="NCBI Taxonomy" id="1560006"/>
    <lineage>
        <taxon>Bacteria</taxon>
        <taxon>Pseudomonadati</taxon>
        <taxon>Acidobacteriota</taxon>
        <taxon>Terriglobia</taxon>
        <taxon>Terriglobales</taxon>
        <taxon>Acidobacteriaceae</taxon>
        <taxon>Silvibacterium</taxon>
    </lineage>
</organism>
<dbReference type="OrthoDB" id="111691at2"/>
<comment type="caution">
    <text evidence="2">The sequence shown here is derived from an EMBL/GenBank/DDBJ whole genome shotgun (WGS) entry which is preliminary data.</text>
</comment>
<feature type="transmembrane region" description="Helical" evidence="1">
    <location>
        <begin position="213"/>
        <end position="239"/>
    </location>
</feature>
<reference evidence="2 3" key="1">
    <citation type="journal article" date="2016" name="Int. J. Syst. Evol. Microbiol.">
        <title>Acidipila dinghuensis sp. nov., an acidobacterium isolated from forest soil.</title>
        <authorList>
            <person name="Jiang Y.W."/>
            <person name="Wang J."/>
            <person name="Chen M.H."/>
            <person name="Lv Y.Y."/>
            <person name="Qiu L.H."/>
        </authorList>
    </citation>
    <scope>NUCLEOTIDE SEQUENCE [LARGE SCALE GENOMIC DNA]</scope>
    <source>
        <strain evidence="2 3">DHOF10</strain>
    </source>
</reference>
<keyword evidence="3" id="KW-1185">Reference proteome</keyword>
<dbReference type="PANTHER" id="PTHR34219">
    <property type="entry name" value="IRON-REGULATED INNER MEMBRANE PROTEIN-RELATED"/>
    <property type="match status" value="1"/>
</dbReference>
<dbReference type="RefSeq" id="WP_129209892.1">
    <property type="nucleotide sequence ID" value="NZ_BMGU01000002.1"/>
</dbReference>
<feature type="transmembrane region" description="Helical" evidence="1">
    <location>
        <begin position="170"/>
        <end position="192"/>
    </location>
</feature>